<dbReference type="Gene3D" id="1.10.357.50">
    <property type="match status" value="1"/>
</dbReference>
<proteinExistence type="predicted"/>
<feature type="coiled-coil region" evidence="1">
    <location>
        <begin position="183"/>
        <end position="210"/>
    </location>
</feature>
<evidence type="ECO:0000313" key="4">
    <source>
        <dbReference type="Proteomes" id="UP001470230"/>
    </source>
</evidence>
<organism evidence="3 4">
    <name type="scientific">Tritrichomonas musculus</name>
    <dbReference type="NCBI Taxonomy" id="1915356"/>
    <lineage>
        <taxon>Eukaryota</taxon>
        <taxon>Metamonada</taxon>
        <taxon>Parabasalia</taxon>
        <taxon>Tritrichomonadida</taxon>
        <taxon>Tritrichomonadidae</taxon>
        <taxon>Tritrichomonas</taxon>
    </lineage>
</organism>
<dbReference type="InterPro" id="IPR014770">
    <property type="entry name" value="Munc13_1"/>
</dbReference>
<feature type="domain" description="MHD1" evidence="2">
    <location>
        <begin position="747"/>
        <end position="872"/>
    </location>
</feature>
<name>A0ABR2J3Z8_9EUKA</name>
<reference evidence="3 4" key="1">
    <citation type="submission" date="2024-04" db="EMBL/GenBank/DDBJ databases">
        <title>Tritrichomonas musculus Genome.</title>
        <authorList>
            <person name="Alves-Ferreira E."/>
            <person name="Grigg M."/>
            <person name="Lorenzi H."/>
            <person name="Galac M."/>
        </authorList>
    </citation>
    <scope>NUCLEOTIDE SEQUENCE [LARGE SCALE GENOMIC DNA]</scope>
    <source>
        <strain evidence="3 4">EAF2021</strain>
    </source>
</reference>
<dbReference type="Proteomes" id="UP001470230">
    <property type="component" value="Unassembled WGS sequence"/>
</dbReference>
<keyword evidence="4" id="KW-1185">Reference proteome</keyword>
<dbReference type="PROSITE" id="PS51258">
    <property type="entry name" value="MHD1"/>
    <property type="match status" value="1"/>
</dbReference>
<gene>
    <name evidence="3" type="ORF">M9Y10_007583</name>
</gene>
<evidence type="ECO:0000259" key="2">
    <source>
        <dbReference type="PROSITE" id="PS51258"/>
    </source>
</evidence>
<evidence type="ECO:0000256" key="1">
    <source>
        <dbReference type="SAM" id="Coils"/>
    </source>
</evidence>
<sequence length="1214" mass="141848">MHRFDSGLLLTTDFRKTFVSRLQNENDETKQISQALTRHHYTKLNDDDKLLLAHDLSFIFSKEFYDFDKGCLKPEMGRFFRSDETLIFFADYLQYFSFISSYHQRPAEADSILNDISSLESRKKLFQALREPLSPYLFVTFIHNLVDTINLGSSNNDPSSIENEMCRQLMINAKELSQMDKFIELHKTLLEKVKNQYRKVKKTVSKEMENNFSFYFAHAFYQTIIYPSDKHHSPSFELMTKEVFKKIQMTEKEMKKLTDQFSYEKDFLSYLTYLYQRALCIGQKNLWIHPVEEKETFLYPAQLRLTIMSKKIGELIGDESQQPIGNTVFIVIIPIDQNEAKKVTVNFQYNRKSYTRNIVDGLVDCVFPVFKDAPLEITFFYDNKKNKEVVVIPSLNEPAENEIMKQVKFGNHQIPVVFNYKFYSHDKPLENLIVHLNVNPKNLFDLVADVFIFKYLRMNKEFIYVNRGQCEDDEVDDVVEDNGDDDEDNDNDAFGVSLNASSFRVSQDISGRAFPVDYWLFLVDIAMRYSIPSSYFFSRLAEKLDKLWCTSQAYINMYCIIMYNLFFAISNSEHTKEEEQLLNDILNSLRDKCIHLLMNQLAKPEIYQRPSITSLILLLSLSNVGDSSSFSEDLKRIFVSSMKNINTSVFNRLIFIDSDKECTSMELFNKVYFNKKDEFNEGPNHLPLCVIDVESMRNAIDLVLYRSRSISSFYLESFLPNFANIGDNIMNDLLGIAVIIAKSFNKLDPLPDSKTLVYFVSTYQQLYQLFRKPPELNPAVIFNELIENWIYDMLNSQIELVERSVALDSFVKKSDRRRESDSIYEIFSFFKQGFNFITSLNFTPNELKYKLFLFLSLDSAICSTYIEVMLSLISKPFRARLTPPAPSNARGSKTPVKAKSPFPSWCPDITENRNLTFENICIIINNVSSIRLKWFQYIAIYNKYIPNQPQILKALKATEKKAVKDEPLSPQNLLLNENESTEEFVEVNNETFKDPCIKLSQKVAFMMNFLRLDVTFSIIELLDKKMWGTSMNRMNIKQLREHFFADSHNRVDEDNIDTVFDHIFDLMKDRLQKVKDNLLTSMQVKCLPQLFRGLEEGIFECMIPMAFSTKSKNVFPIMTKKIDILFSDVWNYIEEAGFGKEIVNRCIMSLRLWPFVRDFMHLTVKEVDEEMKNQKSKFNGDYTYIILLSIIGQSITPVPLPKTVNPNYTFINLD</sequence>
<comment type="caution">
    <text evidence="3">The sequence shown here is derived from an EMBL/GenBank/DDBJ whole genome shotgun (WGS) entry which is preliminary data.</text>
</comment>
<protein>
    <recommendedName>
        <fullName evidence="2">MHD1 domain-containing protein</fullName>
    </recommendedName>
</protein>
<keyword evidence="1" id="KW-0175">Coiled coil</keyword>
<evidence type="ECO:0000313" key="3">
    <source>
        <dbReference type="EMBL" id="KAK8871840.1"/>
    </source>
</evidence>
<dbReference type="EMBL" id="JAPFFF010000013">
    <property type="protein sequence ID" value="KAK8871840.1"/>
    <property type="molecule type" value="Genomic_DNA"/>
</dbReference>
<accession>A0ABR2J3Z8</accession>